<reference evidence="3" key="1">
    <citation type="submission" date="2021-04" db="EMBL/GenBank/DDBJ databases">
        <title>Oceanospirillales bacteria with DddD are important DMSP degraders in coastal seawater.</title>
        <authorList>
            <person name="Liu J."/>
        </authorList>
    </citation>
    <scope>NUCLEOTIDE SEQUENCE</scope>
    <source>
        <strain evidence="3">GY6</strain>
    </source>
</reference>
<dbReference type="PIRSF" id="PIRSF016184">
    <property type="entry name" value="PhzC_PhzF"/>
    <property type="match status" value="1"/>
</dbReference>
<dbReference type="Gene3D" id="3.10.310.10">
    <property type="entry name" value="Diaminopimelate Epimerase, Chain A, domain 1"/>
    <property type="match status" value="2"/>
</dbReference>
<dbReference type="InterPro" id="IPR003719">
    <property type="entry name" value="Phenazine_PhzF-like"/>
</dbReference>
<comment type="similarity">
    <text evidence="1">Belongs to the PhzF family.</text>
</comment>
<dbReference type="Proteomes" id="UP001059950">
    <property type="component" value="Chromosome"/>
</dbReference>
<dbReference type="PANTHER" id="PTHR13774:SF17">
    <property type="entry name" value="PHENAZINE BIOSYNTHESIS-LIKE DOMAIN-CONTAINING PROTEIN"/>
    <property type="match status" value="1"/>
</dbReference>
<keyword evidence="2" id="KW-0413">Isomerase</keyword>
<keyword evidence="4" id="KW-1185">Reference proteome</keyword>
<accession>A0ABY5H022</accession>
<organism evidence="3 4">
    <name type="scientific">Amphritea atlantica</name>
    <dbReference type="NCBI Taxonomy" id="355243"/>
    <lineage>
        <taxon>Bacteria</taxon>
        <taxon>Pseudomonadati</taxon>
        <taxon>Pseudomonadota</taxon>
        <taxon>Gammaproteobacteria</taxon>
        <taxon>Oceanospirillales</taxon>
        <taxon>Oceanospirillaceae</taxon>
        <taxon>Amphritea</taxon>
    </lineage>
</organism>
<evidence type="ECO:0000313" key="3">
    <source>
        <dbReference type="EMBL" id="UTW05156.1"/>
    </source>
</evidence>
<dbReference type="Pfam" id="PF02567">
    <property type="entry name" value="PhzC-PhzF"/>
    <property type="match status" value="1"/>
</dbReference>
<evidence type="ECO:0000256" key="2">
    <source>
        <dbReference type="ARBA" id="ARBA00023235"/>
    </source>
</evidence>
<dbReference type="NCBIfam" id="TIGR00654">
    <property type="entry name" value="PhzF_family"/>
    <property type="match status" value="1"/>
</dbReference>
<evidence type="ECO:0000313" key="4">
    <source>
        <dbReference type="Proteomes" id="UP001059950"/>
    </source>
</evidence>
<name>A0ABY5H022_9GAMM</name>
<sequence>MKLSMFQVDAFTDIVFGGNPAAVCPLEHWLPDETMQSIALENCVAETVFFIPKNDDFEIRWFTPEIEMDLCGHATLAAAHVIVRHLAPQRSSVNFHSRSGLLTVKVEGDFLTLDFPSRKPTPTDAPQVILDAFQVKPVEILKSRDYVLVFENEEIIRKIAPDQGILDQINLDPGGVIITARGNDVDFVSRFFTPQASIFEDPVTGSAHCSLIPYWSQKLGKKSMSALQLSSRVGKLQCEDLGDRVFISGRAITFLEGTITI</sequence>
<protein>
    <submittedName>
        <fullName evidence="3">PhzF family phenazine biosynthesis protein</fullName>
    </submittedName>
</protein>
<evidence type="ECO:0000256" key="1">
    <source>
        <dbReference type="ARBA" id="ARBA00008270"/>
    </source>
</evidence>
<dbReference type="EMBL" id="CP073344">
    <property type="protein sequence ID" value="UTW05156.1"/>
    <property type="molecule type" value="Genomic_DNA"/>
</dbReference>
<gene>
    <name evidence="3" type="ORF">KDX31_09250</name>
</gene>
<proteinExistence type="inferred from homology"/>
<dbReference type="SUPFAM" id="SSF54506">
    <property type="entry name" value="Diaminopimelate epimerase-like"/>
    <property type="match status" value="1"/>
</dbReference>
<dbReference type="PANTHER" id="PTHR13774">
    <property type="entry name" value="PHENAZINE BIOSYNTHESIS PROTEIN"/>
    <property type="match status" value="1"/>
</dbReference>